<dbReference type="STRING" id="551115.Aazo_3726"/>
<name>D7E452_NOSA0</name>
<proteinExistence type="predicted"/>
<gene>
    <name evidence="1" type="ordered locus">Aazo_3726</name>
</gene>
<evidence type="ECO:0000313" key="1">
    <source>
        <dbReference type="EMBL" id="ADI65270.1"/>
    </source>
</evidence>
<dbReference type="HOGENOM" id="CLU_3219308_0_0_3"/>
<accession>D7E452</accession>
<reference evidence="1 2" key="1">
    <citation type="journal article" date="2010" name="PLoS ONE">
        <title>Genome erosion in a nitrogen-fixing vertically transmitted endosymbiotic multicellular cyanobacterium.</title>
        <authorList>
            <person name="Ran L."/>
            <person name="Larsson J."/>
            <person name="Vigil-Stenman T."/>
            <person name="Nylander J.A."/>
            <person name="Ininbergs K."/>
            <person name="Zheng W.W."/>
            <person name="Lapidus A."/>
            <person name="Lowry S."/>
            <person name="Haselkorn R."/>
            <person name="Bergman B."/>
        </authorList>
    </citation>
    <scope>NUCLEOTIDE SEQUENCE [LARGE SCALE GENOMIC DNA]</scope>
    <source>
        <strain evidence="1 2">0708</strain>
    </source>
</reference>
<organism evidence="1 2">
    <name type="scientific">Nostoc azollae (strain 0708)</name>
    <name type="common">Anabaena azollae (strain 0708)</name>
    <dbReference type="NCBI Taxonomy" id="551115"/>
    <lineage>
        <taxon>Bacteria</taxon>
        <taxon>Bacillati</taxon>
        <taxon>Cyanobacteriota</taxon>
        <taxon>Cyanophyceae</taxon>
        <taxon>Nostocales</taxon>
        <taxon>Nostocaceae</taxon>
        <taxon>Trichormus</taxon>
    </lineage>
</organism>
<keyword evidence="2" id="KW-1185">Reference proteome</keyword>
<dbReference type="AlphaFoldDB" id="D7E452"/>
<dbReference type="KEGG" id="naz:Aazo_3726"/>
<sequence>MALRYIKLNLINAANLLFLPTELLAAMQCCSLIKANPSLAPNLS</sequence>
<protein>
    <submittedName>
        <fullName evidence="1">Uncharacterized protein</fullName>
    </submittedName>
</protein>
<dbReference type="EMBL" id="CP002059">
    <property type="protein sequence ID" value="ADI65270.1"/>
    <property type="molecule type" value="Genomic_DNA"/>
</dbReference>
<dbReference type="Proteomes" id="UP000001511">
    <property type="component" value="Chromosome"/>
</dbReference>
<evidence type="ECO:0000313" key="2">
    <source>
        <dbReference type="Proteomes" id="UP000001511"/>
    </source>
</evidence>